<evidence type="ECO:0000313" key="16">
    <source>
        <dbReference type="EMBL" id="QIS96024.1"/>
    </source>
</evidence>
<dbReference type="FunFam" id="1.10.40.90:FF:000002">
    <property type="entry name" value="DNA-directed RNA polymerase subunit"/>
    <property type="match status" value="1"/>
</dbReference>
<evidence type="ECO:0000259" key="15">
    <source>
        <dbReference type="SMART" id="SM00663"/>
    </source>
</evidence>
<keyword evidence="4" id="KW-0150">Chloroplast</keyword>
<feature type="binding site" evidence="13">
    <location>
        <position position="90"/>
    </location>
    <ligand>
        <name>Zn(2+)</name>
        <dbReference type="ChEBI" id="CHEBI:29105"/>
    </ligand>
</feature>
<dbReference type="InterPro" id="IPR007080">
    <property type="entry name" value="RNA_pol_Rpb1_1"/>
</dbReference>
<evidence type="ECO:0000256" key="6">
    <source>
        <dbReference type="ARBA" id="ARBA00022679"/>
    </source>
</evidence>
<feature type="binding site" evidence="13">
    <location>
        <position position="71"/>
    </location>
    <ligand>
        <name>Zn(2+)</name>
        <dbReference type="ChEBI" id="CHEBI:29105"/>
    </ligand>
</feature>
<keyword evidence="7 13" id="KW-0548">Nucleotidyltransferase</keyword>
<comment type="catalytic activity">
    <reaction evidence="12 13 14">
        <text>RNA(n) + a ribonucleoside 5'-triphosphate = RNA(n+1) + diphosphate</text>
        <dbReference type="Rhea" id="RHEA:21248"/>
        <dbReference type="Rhea" id="RHEA-COMP:14527"/>
        <dbReference type="Rhea" id="RHEA-COMP:17342"/>
        <dbReference type="ChEBI" id="CHEBI:33019"/>
        <dbReference type="ChEBI" id="CHEBI:61557"/>
        <dbReference type="ChEBI" id="CHEBI:140395"/>
        <dbReference type="EC" id="2.7.7.6"/>
    </reaction>
</comment>
<dbReference type="PANTHER" id="PTHR19376">
    <property type="entry name" value="DNA-DIRECTED RNA POLYMERASE"/>
    <property type="match status" value="1"/>
</dbReference>
<dbReference type="EMBL" id="MN709803">
    <property type="protein sequence ID" value="QIS96024.1"/>
    <property type="molecule type" value="Genomic_DNA"/>
</dbReference>
<dbReference type="Gene3D" id="1.10.274.100">
    <property type="entry name" value="RNA polymerase Rpb1, domain 3"/>
    <property type="match status" value="1"/>
</dbReference>
<gene>
    <name evidence="13 16" type="primary">rpoC1</name>
</gene>
<comment type="similarity">
    <text evidence="2 13">Belongs to the RNA polymerase beta' chain family. RpoC1 subfamily.</text>
</comment>
<evidence type="ECO:0000256" key="11">
    <source>
        <dbReference type="ARBA" id="ARBA00023163"/>
    </source>
</evidence>
<evidence type="ECO:0000256" key="3">
    <source>
        <dbReference type="ARBA" id="ARBA00022478"/>
    </source>
</evidence>
<feature type="binding site" evidence="13">
    <location>
        <position position="493"/>
    </location>
    <ligand>
        <name>Mg(2+)</name>
        <dbReference type="ChEBI" id="CHEBI:18420"/>
    </ligand>
</feature>
<feature type="binding site" evidence="13">
    <location>
        <position position="489"/>
    </location>
    <ligand>
        <name>Mg(2+)</name>
        <dbReference type="ChEBI" id="CHEBI:18420"/>
    </ligand>
</feature>
<evidence type="ECO:0000256" key="2">
    <source>
        <dbReference type="ARBA" id="ARBA00007207"/>
    </source>
</evidence>
<dbReference type="Gene3D" id="2.40.40.20">
    <property type="match status" value="1"/>
</dbReference>
<dbReference type="PANTHER" id="PTHR19376:SF54">
    <property type="entry name" value="DNA-DIRECTED RNA POLYMERASE SUBUNIT BETA"/>
    <property type="match status" value="1"/>
</dbReference>
<sequence length="678" mass="78180">MIDPYKHQQLRIGSVSPQQISAWAKKILPNGEMVGEVTKPYTFHYKTNKPEKDGLFCERIFGPIKSGICACGNYRVIGNKKEEQKFCEQCGVEFVDSRIRRYQMGYIKLSCPVTHVWYLKRLPSYIANLLDKPLKELEGLVYCDFSFARPVVKKPTFLRLRGSFEYEIQSWKYSIPLFFTTQGFDPFRNREISTGAGAIREQLADLDLRILIDSSLIEWKDLGEEGSTGNEWEDRKVGRRKNFLVRRMELAKHFIRTNIEPEWMVLCLLPVLPPELRPIIQIDGGKLMSSDINELYRRVIYRNNTLIDLLTTSRSTPGELVMCQEKLVQEAVDTLLDNGIRGQPMRDGHNKVYKSFSDVIEGKEGRFRETLLGKRVDYSGRSVIVVGPLLSLHRCGLPREIAIELFQTFVIRGLIRKHFASNIGVAKSKIREKEPIVWEILQEVMQGHPVLLNRAPTLHRLGIQAFQPILVEGRAICLHPLVCKGFNADFDGDQMAVHVPLSLEAQAEARLLMFSHMNLLSPAIGDPISVPTQDILIGLYILTSGNRRGICANRYNPCNRINYQNERINDNTKEKETFFCNSYDAIGAYRQKRINLDSPLWLRWRLDQRVISSREAPIEVHYESFGTYHEIYGHYLIVRSIKKEIRCIYIRTTVGHISFYREIEEAIQGFCRAYSYGI</sequence>
<geneLocation type="plastid" evidence="16"/>
<dbReference type="SUPFAM" id="SSF64484">
    <property type="entry name" value="beta and beta-prime subunits of DNA dependent RNA-polymerase"/>
    <property type="match status" value="1"/>
</dbReference>
<dbReference type="GO" id="GO:0003677">
    <property type="term" value="F:DNA binding"/>
    <property type="evidence" value="ECO:0007669"/>
    <property type="project" value="UniProtKB-UniRule"/>
</dbReference>
<dbReference type="InterPro" id="IPR045867">
    <property type="entry name" value="DNA-dir_RpoC_beta_prime"/>
</dbReference>
<feature type="binding site" evidence="13">
    <location>
        <position position="69"/>
    </location>
    <ligand>
        <name>Zn(2+)</name>
        <dbReference type="ChEBI" id="CHEBI:29105"/>
    </ligand>
</feature>
<organism evidence="16">
    <name type="scientific">Brownea macrophylla</name>
    <dbReference type="NCBI Taxonomy" id="2082043"/>
    <lineage>
        <taxon>Eukaryota</taxon>
        <taxon>Viridiplantae</taxon>
        <taxon>Streptophyta</taxon>
        <taxon>Embryophyta</taxon>
        <taxon>Tracheophyta</taxon>
        <taxon>Spermatophyta</taxon>
        <taxon>Magnoliopsida</taxon>
        <taxon>eudicotyledons</taxon>
        <taxon>Gunneridae</taxon>
        <taxon>Pentapetalae</taxon>
        <taxon>rosids</taxon>
        <taxon>fabids</taxon>
        <taxon>Fabales</taxon>
        <taxon>Fabaceae</taxon>
        <taxon>Detarioideae</taxon>
        <taxon>Amherstieae</taxon>
        <taxon>Brownea</taxon>
    </lineage>
</organism>
<dbReference type="GO" id="GO:0000428">
    <property type="term" value="C:DNA-directed RNA polymerase complex"/>
    <property type="evidence" value="ECO:0007669"/>
    <property type="project" value="UniProtKB-KW"/>
</dbReference>
<dbReference type="FunFam" id="4.10.860.120:FF:000007">
    <property type="entry name" value="DNA-directed RNA polymerase subunit gamma"/>
    <property type="match status" value="1"/>
</dbReference>
<dbReference type="InterPro" id="IPR042102">
    <property type="entry name" value="RNA_pol_Rpb1_3_sf"/>
</dbReference>
<dbReference type="GO" id="GO:0008270">
    <property type="term" value="F:zinc ion binding"/>
    <property type="evidence" value="ECO:0007669"/>
    <property type="project" value="UniProtKB-UniRule"/>
</dbReference>
<comment type="cofactor">
    <cofactor evidence="13">
        <name>Mg(2+)</name>
        <dbReference type="ChEBI" id="CHEBI:18420"/>
    </cofactor>
    <text evidence="13">Binds 1 Mg(2+) ion per subunit.</text>
</comment>
<evidence type="ECO:0000256" key="8">
    <source>
        <dbReference type="ARBA" id="ARBA00022723"/>
    </source>
</evidence>
<name>A0A6H0E256_9FABA</name>
<keyword evidence="5 16" id="KW-0934">Plastid</keyword>
<evidence type="ECO:0000256" key="4">
    <source>
        <dbReference type="ARBA" id="ARBA00022528"/>
    </source>
</evidence>
<evidence type="ECO:0000256" key="14">
    <source>
        <dbReference type="RuleBase" id="RU004279"/>
    </source>
</evidence>
<dbReference type="InterPro" id="IPR034678">
    <property type="entry name" value="RNApol_RpoC1"/>
</dbReference>
<keyword evidence="8 13" id="KW-0479">Metal-binding</keyword>
<keyword evidence="3 13" id="KW-0240">DNA-directed RNA polymerase</keyword>
<dbReference type="AlphaFoldDB" id="A0A6H0E256"/>
<evidence type="ECO:0000256" key="1">
    <source>
        <dbReference type="ARBA" id="ARBA00004026"/>
    </source>
</evidence>
<feature type="binding site" evidence="13">
    <location>
        <position position="491"/>
    </location>
    <ligand>
        <name>Mg(2+)</name>
        <dbReference type="ChEBI" id="CHEBI:18420"/>
    </ligand>
</feature>
<protein>
    <recommendedName>
        <fullName evidence="13">DNA-directed RNA polymerase subunit gamma</fullName>
        <shortName evidence="13">RNAP subunit gamma</shortName>
        <ecNumber evidence="13">2.7.7.6</ecNumber>
    </recommendedName>
    <alternativeName>
        <fullName evidence="13">RNA polymerase subunit gamma</fullName>
    </alternativeName>
    <alternativeName>
        <fullName evidence="13">Transcriptase subunit gamma</fullName>
    </alternativeName>
</protein>
<dbReference type="InterPro" id="IPR000722">
    <property type="entry name" value="RNA_pol_asu"/>
</dbReference>
<proteinExistence type="inferred from homology"/>
<dbReference type="GO" id="GO:0003899">
    <property type="term" value="F:DNA-directed RNA polymerase activity"/>
    <property type="evidence" value="ECO:0007669"/>
    <property type="project" value="UniProtKB-UniRule"/>
</dbReference>
<dbReference type="SMART" id="SM00663">
    <property type="entry name" value="RPOLA_N"/>
    <property type="match status" value="1"/>
</dbReference>
<comment type="cofactor">
    <cofactor evidence="13">
        <name>Zn(2+)</name>
        <dbReference type="ChEBI" id="CHEBI:29105"/>
    </cofactor>
    <text evidence="13">Binds 1 Zn(2+) ion per subunit.</text>
</comment>
<keyword evidence="9 13" id="KW-0862">Zinc</keyword>
<accession>A0A6H0E256</accession>
<dbReference type="EC" id="2.7.7.6" evidence="13"/>
<dbReference type="Gene3D" id="1.10.40.90">
    <property type="match status" value="1"/>
</dbReference>
<dbReference type="Pfam" id="PF00623">
    <property type="entry name" value="RNA_pol_Rpb1_2"/>
    <property type="match status" value="2"/>
</dbReference>
<dbReference type="Pfam" id="PF04997">
    <property type="entry name" value="RNA_pol_Rpb1_1"/>
    <property type="match status" value="2"/>
</dbReference>
<feature type="domain" description="RNA polymerase N-terminal" evidence="15">
    <location>
        <begin position="262"/>
        <end position="543"/>
    </location>
</feature>
<evidence type="ECO:0000256" key="10">
    <source>
        <dbReference type="ARBA" id="ARBA00022842"/>
    </source>
</evidence>
<dbReference type="HAMAP" id="MF_01323">
    <property type="entry name" value="RNApol_bact_RpoC1"/>
    <property type="match status" value="1"/>
</dbReference>
<dbReference type="GO" id="GO:0000287">
    <property type="term" value="F:magnesium ion binding"/>
    <property type="evidence" value="ECO:0007669"/>
    <property type="project" value="UniProtKB-UniRule"/>
</dbReference>
<reference evidence="16" key="1">
    <citation type="journal article" date="2020" name="Syst. Biol.">
        <title>Exploration of Plastid Phylogenomic Conflict Yields New Insights into the Deep Relationships of Leguminosae.</title>
        <authorList>
            <person name="Zhang R."/>
            <person name="Wang Y.H."/>
            <person name="Jin J.J."/>
            <person name="Stull G.W."/>
            <person name="Bruneau A."/>
            <person name="Cardoso D."/>
            <person name="de Queiroz L.P."/>
            <person name="Moore M.J."/>
            <person name="Zhang S.D."/>
            <person name="Chen S.Y."/>
            <person name="Wang J."/>
            <person name="Li D.Z."/>
            <person name="Yi T.S."/>
        </authorList>
    </citation>
    <scope>NUCLEOTIDE SEQUENCE</scope>
    <source>
        <tissue evidence="16">Fresh</tissue>
    </source>
</reference>
<evidence type="ECO:0000256" key="5">
    <source>
        <dbReference type="ARBA" id="ARBA00022640"/>
    </source>
</evidence>
<evidence type="ECO:0000256" key="12">
    <source>
        <dbReference type="ARBA" id="ARBA00048552"/>
    </source>
</evidence>
<dbReference type="InterPro" id="IPR006592">
    <property type="entry name" value="RNA_pol_N"/>
</dbReference>
<dbReference type="InterPro" id="IPR044893">
    <property type="entry name" value="RNA_pol_Rpb1_clamp_domain"/>
</dbReference>
<feature type="binding site" evidence="13">
    <location>
        <position position="87"/>
    </location>
    <ligand>
        <name>Zn(2+)</name>
        <dbReference type="ChEBI" id="CHEBI:29105"/>
    </ligand>
</feature>
<keyword evidence="10 13" id="KW-0460">Magnesium</keyword>
<evidence type="ECO:0000256" key="9">
    <source>
        <dbReference type="ARBA" id="ARBA00022833"/>
    </source>
</evidence>
<keyword evidence="6 13" id="KW-0808">Transferase</keyword>
<dbReference type="RefSeq" id="YP_009765747.1">
    <property type="nucleotide sequence ID" value="NC_047324.1"/>
</dbReference>
<comment type="function">
    <text evidence="1 13 14">DNA-dependent RNA polymerase catalyzes the transcription of DNA into RNA using the four ribonucleoside triphosphates as substrates.</text>
</comment>
<evidence type="ECO:0000256" key="13">
    <source>
        <dbReference type="HAMAP-Rule" id="MF_01323"/>
    </source>
</evidence>
<evidence type="ECO:0000256" key="7">
    <source>
        <dbReference type="ARBA" id="ARBA00022695"/>
    </source>
</evidence>
<keyword evidence="11 13" id="KW-0804">Transcription</keyword>
<dbReference type="GeneID" id="54593526"/>
<dbReference type="GO" id="GO:0006351">
    <property type="term" value="P:DNA-templated transcription"/>
    <property type="evidence" value="ECO:0007669"/>
    <property type="project" value="UniProtKB-UniRule"/>
</dbReference>
<dbReference type="Gene3D" id="4.10.860.120">
    <property type="entry name" value="RNA polymerase II, clamp domain"/>
    <property type="match status" value="1"/>
</dbReference>